<name>A0A1Y1HVD7_KLENI</name>
<feature type="compositionally biased region" description="Gly residues" evidence="2">
    <location>
        <begin position="277"/>
        <end position="286"/>
    </location>
</feature>
<feature type="compositionally biased region" description="Polar residues" evidence="2">
    <location>
        <begin position="22"/>
        <end position="31"/>
    </location>
</feature>
<evidence type="ECO:0000313" key="4">
    <source>
        <dbReference type="Proteomes" id="UP000054558"/>
    </source>
</evidence>
<dbReference type="EMBL" id="DF237066">
    <property type="protein sequence ID" value="GAQ82600.1"/>
    <property type="molecule type" value="Genomic_DNA"/>
</dbReference>
<feature type="region of interest" description="Disordered" evidence="2">
    <location>
        <begin position="360"/>
        <end position="383"/>
    </location>
</feature>
<feature type="compositionally biased region" description="Acidic residues" evidence="2">
    <location>
        <begin position="497"/>
        <end position="506"/>
    </location>
</feature>
<protein>
    <submittedName>
        <fullName evidence="3">Uncharacterized protein</fullName>
    </submittedName>
</protein>
<feature type="compositionally biased region" description="Gly residues" evidence="2">
    <location>
        <begin position="686"/>
        <end position="696"/>
    </location>
</feature>
<feature type="region of interest" description="Disordered" evidence="2">
    <location>
        <begin position="828"/>
        <end position="848"/>
    </location>
</feature>
<feature type="region of interest" description="Disordered" evidence="2">
    <location>
        <begin position="304"/>
        <end position="338"/>
    </location>
</feature>
<feature type="region of interest" description="Disordered" evidence="2">
    <location>
        <begin position="686"/>
        <end position="803"/>
    </location>
</feature>
<evidence type="ECO:0000256" key="1">
    <source>
        <dbReference type="SAM" id="Coils"/>
    </source>
</evidence>
<feature type="compositionally biased region" description="Basic and acidic residues" evidence="2">
    <location>
        <begin position="769"/>
        <end position="780"/>
    </location>
</feature>
<dbReference type="AlphaFoldDB" id="A0A1Y1HVD7"/>
<keyword evidence="1" id="KW-0175">Coiled coil</keyword>
<evidence type="ECO:0000313" key="3">
    <source>
        <dbReference type="EMBL" id="GAQ82600.1"/>
    </source>
</evidence>
<feature type="region of interest" description="Disordered" evidence="2">
    <location>
        <begin position="269"/>
        <end position="292"/>
    </location>
</feature>
<organism evidence="3 4">
    <name type="scientific">Klebsormidium nitens</name>
    <name type="common">Green alga</name>
    <name type="synonym">Ulothrix nitens</name>
    <dbReference type="NCBI Taxonomy" id="105231"/>
    <lineage>
        <taxon>Eukaryota</taxon>
        <taxon>Viridiplantae</taxon>
        <taxon>Streptophyta</taxon>
        <taxon>Klebsormidiophyceae</taxon>
        <taxon>Klebsormidiales</taxon>
        <taxon>Klebsormidiaceae</taxon>
        <taxon>Klebsormidium</taxon>
    </lineage>
</organism>
<feature type="region of interest" description="Disordered" evidence="2">
    <location>
        <begin position="1"/>
        <end position="47"/>
    </location>
</feature>
<feature type="compositionally biased region" description="Polar residues" evidence="2">
    <location>
        <begin position="451"/>
        <end position="478"/>
    </location>
</feature>
<feature type="region of interest" description="Disordered" evidence="2">
    <location>
        <begin position="216"/>
        <end position="236"/>
    </location>
</feature>
<feature type="region of interest" description="Disordered" evidence="2">
    <location>
        <begin position="451"/>
        <end position="520"/>
    </location>
</feature>
<keyword evidence="4" id="KW-1185">Reference proteome</keyword>
<proteinExistence type="predicted"/>
<reference evidence="3 4" key="1">
    <citation type="journal article" date="2014" name="Nat. Commun.">
        <title>Klebsormidium flaccidum genome reveals primary factors for plant terrestrial adaptation.</title>
        <authorList>
            <person name="Hori K."/>
            <person name="Maruyama F."/>
            <person name="Fujisawa T."/>
            <person name="Togashi T."/>
            <person name="Yamamoto N."/>
            <person name="Seo M."/>
            <person name="Sato S."/>
            <person name="Yamada T."/>
            <person name="Mori H."/>
            <person name="Tajima N."/>
            <person name="Moriyama T."/>
            <person name="Ikeuchi M."/>
            <person name="Watanabe M."/>
            <person name="Wada H."/>
            <person name="Kobayashi K."/>
            <person name="Saito M."/>
            <person name="Masuda T."/>
            <person name="Sasaki-Sekimoto Y."/>
            <person name="Mashiguchi K."/>
            <person name="Awai K."/>
            <person name="Shimojima M."/>
            <person name="Masuda S."/>
            <person name="Iwai M."/>
            <person name="Nobusawa T."/>
            <person name="Narise T."/>
            <person name="Kondo S."/>
            <person name="Saito H."/>
            <person name="Sato R."/>
            <person name="Murakawa M."/>
            <person name="Ihara Y."/>
            <person name="Oshima-Yamada Y."/>
            <person name="Ohtaka K."/>
            <person name="Satoh M."/>
            <person name="Sonobe K."/>
            <person name="Ishii M."/>
            <person name="Ohtani R."/>
            <person name="Kanamori-Sato M."/>
            <person name="Honoki R."/>
            <person name="Miyazaki D."/>
            <person name="Mochizuki H."/>
            <person name="Umetsu J."/>
            <person name="Higashi K."/>
            <person name="Shibata D."/>
            <person name="Kamiya Y."/>
            <person name="Sato N."/>
            <person name="Nakamura Y."/>
            <person name="Tabata S."/>
            <person name="Ida S."/>
            <person name="Kurokawa K."/>
            <person name="Ohta H."/>
        </authorList>
    </citation>
    <scope>NUCLEOTIDE SEQUENCE [LARGE SCALE GENOMIC DNA]</scope>
    <source>
        <strain evidence="3 4">NIES-2285</strain>
    </source>
</reference>
<feature type="coiled-coil region" evidence="1">
    <location>
        <begin position="74"/>
        <end position="136"/>
    </location>
</feature>
<sequence length="848" mass="89158">MVHSFQEGVLQQQAAEGRANEPETQTKSSPEAQPREAGKVLHVRGGGMPGQALAVNQNAARPDGAALSTAVAELERCLAINQELQAANQELQQRLTSSKAMLEQRDELIRQNNVLLRAATQAKEAAQQKANDLEMRVSANMRTIATLSTEIAESRETERLVASALLPEGDGEARLETFQRRVRDALNRRRPAGGEVPRLPVSLPGHFGVDPAPPFARGTHSPPGDAKPGGGLHMNGPPPLFLATSIKHVPPPPSMDQRAWENDALRGTRNGNALQGGEPGWWGGPRGTPHSEGLRLEAAMREWGSNGGRAGTQGDQSTVQPLEQGDPSRPHNAPPQNNLSLVDLVGSMEWLARRQQAQQGPAVWPGGGVPGGEIHSPGGDETKWGGESMGAQHAGGINFNLLNGLATGGGSNRLRLSPSHNSAFSAPASRGVNLTPIHPPITLAEILARPQNSSQGGAMQSSPSSTRLEKQPSGQSQEVSKKRSRGGRGLKAKDGEGDGDPPDCEEAVAKRGAKPRGKRECPMCGNLLAAAAADCPKCGHIFRPSKWNTRATQGLLDESPRGARLALQRPPSEGGMLPQLSLRMGPHSEGGAREEVGEHRWRPEGGGFLPCRGLEMGGAPPGWWHSGGARDESSSHGGHAAFTHLMGGVKEHASEQGGPAVGNPTPPNWALEAFATMTGVKYSGEGQGAGAFGNGGPHAPDWGRQPGGMQPETSARGMPGPERNTGGGRGKKRKAAAATQGPLQSSRTGPITHVFNWGGDLRGGRPKAHAAEESNPKDGPEVELSLASPNSGQPRGTREPHMHSEALAAASAHGLNLNGAQIAGYVNTYPNTDRNTLGWGRELDLTKK</sequence>
<gene>
    <name evidence="3" type="ORF">KFL_001170050</name>
</gene>
<accession>A0A1Y1HVD7</accession>
<evidence type="ECO:0000256" key="2">
    <source>
        <dbReference type="SAM" id="MobiDB-lite"/>
    </source>
</evidence>
<dbReference type="Proteomes" id="UP000054558">
    <property type="component" value="Unassembled WGS sequence"/>
</dbReference>